<evidence type="ECO:0000313" key="1">
    <source>
        <dbReference type="EMBL" id="KPL78177.1"/>
    </source>
</evidence>
<dbReference type="AlphaFoldDB" id="A0A0P6XNP2"/>
<dbReference type="EMBL" id="LGHJ01000006">
    <property type="protein sequence ID" value="KPL78177.1"/>
    <property type="molecule type" value="Genomic_DNA"/>
</dbReference>
<accession>A0A0P6XNP2</accession>
<keyword evidence="2" id="KW-1185">Reference proteome</keyword>
<dbReference type="RefSeq" id="WP_061913140.1">
    <property type="nucleotide sequence ID" value="NZ_DF967971.1"/>
</dbReference>
<name>A0A0P6XNP2_9CHLR</name>
<sequence length="187" mass="21523">MDTKSAFDLLQRSLQDLCDAFNQKKFFPLLEADVAAYLYYRLLENGCPLSEIYSETRLCGVSRGERKFDLVIGQANTTPGCVQPVLVVQIKAFQRWGHSPQQHRRRFKSVLSEDIESLKQISGILQDGRAEVIADFVFTSQSSGYLSGKWNGRIRRDILAELCREANIALFWIRPDRQDQMEMERIV</sequence>
<gene>
    <name evidence="1" type="ORF">AC812_01805</name>
</gene>
<evidence type="ECO:0000313" key="2">
    <source>
        <dbReference type="Proteomes" id="UP000050514"/>
    </source>
</evidence>
<reference evidence="1 2" key="1">
    <citation type="submission" date="2015-07" db="EMBL/GenBank/DDBJ databases">
        <title>Draft genome of Bellilinea caldifistulae DSM 17877.</title>
        <authorList>
            <person name="Hemp J."/>
            <person name="Ward L.M."/>
            <person name="Pace L.A."/>
            <person name="Fischer W.W."/>
        </authorList>
    </citation>
    <scope>NUCLEOTIDE SEQUENCE [LARGE SCALE GENOMIC DNA]</scope>
    <source>
        <strain evidence="1 2">GOMI-1</strain>
    </source>
</reference>
<protein>
    <submittedName>
        <fullName evidence="1">Uncharacterized protein</fullName>
    </submittedName>
</protein>
<proteinExistence type="predicted"/>
<dbReference type="Proteomes" id="UP000050514">
    <property type="component" value="Unassembled WGS sequence"/>
</dbReference>
<organism evidence="1 2">
    <name type="scientific">Bellilinea caldifistulae</name>
    <dbReference type="NCBI Taxonomy" id="360411"/>
    <lineage>
        <taxon>Bacteria</taxon>
        <taxon>Bacillati</taxon>
        <taxon>Chloroflexota</taxon>
        <taxon>Anaerolineae</taxon>
        <taxon>Anaerolineales</taxon>
        <taxon>Anaerolineaceae</taxon>
        <taxon>Bellilinea</taxon>
    </lineage>
</organism>
<comment type="caution">
    <text evidence="1">The sequence shown here is derived from an EMBL/GenBank/DDBJ whole genome shotgun (WGS) entry which is preliminary data.</text>
</comment>